<feature type="transmembrane region" description="Helical" evidence="15">
    <location>
        <begin position="210"/>
        <end position="232"/>
    </location>
</feature>
<dbReference type="InterPro" id="IPR052337">
    <property type="entry name" value="SAT4-like"/>
</dbReference>
<keyword evidence="12" id="KW-0449">Lipoprotein</keyword>
<feature type="transmembrane region" description="Helical" evidence="15">
    <location>
        <begin position="130"/>
        <end position="152"/>
    </location>
</feature>
<dbReference type="OrthoDB" id="2496787at2759"/>
<keyword evidence="10 15" id="KW-0472">Membrane</keyword>
<evidence type="ECO:0000256" key="14">
    <source>
        <dbReference type="PROSITE-ProRule" id="PRU01356"/>
    </source>
</evidence>
<evidence type="ECO:0000256" key="10">
    <source>
        <dbReference type="ARBA" id="ARBA00023136"/>
    </source>
</evidence>
<keyword evidence="6" id="KW-0336">GPI-anchor</keyword>
<keyword evidence="14" id="KW-0408">Iron</keyword>
<evidence type="ECO:0000256" key="4">
    <source>
        <dbReference type="ARBA" id="ARBA00010031"/>
    </source>
</evidence>
<comment type="subcellular location">
    <subcellularLocation>
        <location evidence="2">Membrane</location>
        <topology evidence="2">Lipid-anchor</topology>
        <topology evidence="2">GPI-anchor</topology>
    </subcellularLocation>
    <subcellularLocation>
        <location evidence="1">Membrane</location>
        <topology evidence="1">Multi-pass membrane protein</topology>
    </subcellularLocation>
    <subcellularLocation>
        <location evidence="3">Secreted</location>
    </subcellularLocation>
</comment>
<evidence type="ECO:0000256" key="6">
    <source>
        <dbReference type="ARBA" id="ARBA00022622"/>
    </source>
</evidence>
<dbReference type="EMBL" id="JAGPYM010000025">
    <property type="protein sequence ID" value="KAH6880641.1"/>
    <property type="molecule type" value="Genomic_DNA"/>
</dbReference>
<dbReference type="GO" id="GO:0046872">
    <property type="term" value="F:metal ion binding"/>
    <property type="evidence" value="ECO:0007669"/>
    <property type="project" value="UniProtKB-UniRule"/>
</dbReference>
<dbReference type="SMART" id="SM00747">
    <property type="entry name" value="CFEM"/>
    <property type="match status" value="1"/>
</dbReference>
<feature type="domain" description="CFEM" evidence="17">
    <location>
        <begin position="4"/>
        <end position="115"/>
    </location>
</feature>
<feature type="chain" id="PRO_5040181336" description="CFEM domain-containing protein" evidence="16">
    <location>
        <begin position="21"/>
        <end position="432"/>
    </location>
</feature>
<protein>
    <recommendedName>
        <fullName evidence="17">CFEM domain-containing protein</fullName>
    </recommendedName>
</protein>
<dbReference type="AlphaFoldDB" id="A0A9P8VZ86"/>
<evidence type="ECO:0000256" key="3">
    <source>
        <dbReference type="ARBA" id="ARBA00004613"/>
    </source>
</evidence>
<dbReference type="PANTHER" id="PTHR33048:SF143">
    <property type="entry name" value="EXTRACELLULAR MEMBRANE PROTEIN CFEM DOMAIN-CONTAINING PROTEIN-RELATED"/>
    <property type="match status" value="1"/>
</dbReference>
<feature type="transmembrane region" description="Helical" evidence="15">
    <location>
        <begin position="252"/>
        <end position="272"/>
    </location>
</feature>
<keyword evidence="7 15" id="KW-0812">Transmembrane</keyword>
<evidence type="ECO:0000313" key="19">
    <source>
        <dbReference type="Proteomes" id="UP000777438"/>
    </source>
</evidence>
<evidence type="ECO:0000256" key="7">
    <source>
        <dbReference type="ARBA" id="ARBA00022692"/>
    </source>
</evidence>
<keyword evidence="19" id="KW-1185">Reference proteome</keyword>
<organism evidence="18 19">
    <name type="scientific">Thelonectria olida</name>
    <dbReference type="NCBI Taxonomy" id="1576542"/>
    <lineage>
        <taxon>Eukaryota</taxon>
        <taxon>Fungi</taxon>
        <taxon>Dikarya</taxon>
        <taxon>Ascomycota</taxon>
        <taxon>Pezizomycotina</taxon>
        <taxon>Sordariomycetes</taxon>
        <taxon>Hypocreomycetidae</taxon>
        <taxon>Hypocreales</taxon>
        <taxon>Nectriaceae</taxon>
        <taxon>Thelonectria</taxon>
    </lineage>
</organism>
<dbReference type="GO" id="GO:0098552">
    <property type="term" value="C:side of membrane"/>
    <property type="evidence" value="ECO:0007669"/>
    <property type="project" value="UniProtKB-KW"/>
</dbReference>
<feature type="transmembrane region" description="Helical" evidence="15">
    <location>
        <begin position="100"/>
        <end position="118"/>
    </location>
</feature>
<gene>
    <name evidence="18" type="ORF">B0T10DRAFT_565381</name>
</gene>
<dbReference type="InterPro" id="IPR008427">
    <property type="entry name" value="Extracellular_membr_CFEM_dom"/>
</dbReference>
<evidence type="ECO:0000256" key="2">
    <source>
        <dbReference type="ARBA" id="ARBA00004589"/>
    </source>
</evidence>
<sequence length="432" mass="47671">MKIRQILLIACLHGISPVSCASAPDLSTIPECARDCFTTAISNSSCGLDLECLCKDEAFGHEVLACVEKSCLPIEAFATQNATATACHFPRRDKRREFDVLTDTLLVLTSIVVGLRFFERLKFGPGLCADDYIVFFCLLVDIANSVVCTYGLSPNGLGKDAWTLEPDQITGFLRSLYVGQSLYACEVFAVKLCVLLFYLRIFPGVLIRRLIWGTFIFSIVGLVVFVTLALAQCQPVSFYWQGWDALHKGKCIGINALAWAIAVVSIVLDLWILGLPLSQLIHLQMHWKRKVAVASMFIVGTFVTVVSALRLRFLVAFGNSINPTRDGYATCYWSIIELNVAVCCVCMPNLRLLLLRVFPRLGGSSARRLTEAQYDTTASRRKNSRAVVPGDQSINDLHAPAYYSSNPSIDRSSTTELVELGIRPTSKGMNVV</sequence>
<keyword evidence="11 14" id="KW-1015">Disulfide bond</keyword>
<evidence type="ECO:0000259" key="17">
    <source>
        <dbReference type="PROSITE" id="PS52012"/>
    </source>
</evidence>
<keyword evidence="5" id="KW-0964">Secreted</keyword>
<keyword evidence="14" id="KW-0349">Heme</keyword>
<feature type="disulfide bond" evidence="14">
    <location>
        <begin position="54"/>
        <end position="87"/>
    </location>
</feature>
<name>A0A9P8VZ86_9HYPO</name>
<dbReference type="PANTHER" id="PTHR33048">
    <property type="entry name" value="PTH11-LIKE INTEGRAL MEMBRANE PROTEIN (AFU_ORTHOLOGUE AFUA_5G11245)"/>
    <property type="match status" value="1"/>
</dbReference>
<evidence type="ECO:0000313" key="18">
    <source>
        <dbReference type="EMBL" id="KAH6880641.1"/>
    </source>
</evidence>
<keyword evidence="14" id="KW-0479">Metal-binding</keyword>
<evidence type="ECO:0000256" key="5">
    <source>
        <dbReference type="ARBA" id="ARBA00022525"/>
    </source>
</evidence>
<evidence type="ECO:0000256" key="13">
    <source>
        <dbReference type="ARBA" id="ARBA00038359"/>
    </source>
</evidence>
<comment type="caution">
    <text evidence="14">Lacks conserved residue(s) required for the propagation of feature annotation.</text>
</comment>
<evidence type="ECO:0000256" key="8">
    <source>
        <dbReference type="ARBA" id="ARBA00022729"/>
    </source>
</evidence>
<feature type="transmembrane region" description="Helical" evidence="15">
    <location>
        <begin position="293"/>
        <end position="315"/>
    </location>
</feature>
<evidence type="ECO:0000256" key="15">
    <source>
        <dbReference type="SAM" id="Phobius"/>
    </source>
</evidence>
<feature type="signal peptide" evidence="16">
    <location>
        <begin position="1"/>
        <end position="20"/>
    </location>
</feature>
<comment type="caution">
    <text evidence="18">The sequence shown here is derived from an EMBL/GenBank/DDBJ whole genome shotgun (WGS) entry which is preliminary data.</text>
</comment>
<feature type="transmembrane region" description="Helical" evidence="15">
    <location>
        <begin position="172"/>
        <end position="198"/>
    </location>
</feature>
<dbReference type="InterPro" id="IPR049326">
    <property type="entry name" value="Rhodopsin_dom_fungi"/>
</dbReference>
<evidence type="ECO:0000256" key="12">
    <source>
        <dbReference type="ARBA" id="ARBA00023288"/>
    </source>
</evidence>
<dbReference type="Pfam" id="PF20684">
    <property type="entry name" value="Fung_rhodopsin"/>
    <property type="match status" value="1"/>
</dbReference>
<dbReference type="Proteomes" id="UP000777438">
    <property type="component" value="Unassembled WGS sequence"/>
</dbReference>
<evidence type="ECO:0000256" key="11">
    <source>
        <dbReference type="ARBA" id="ARBA00023157"/>
    </source>
</evidence>
<accession>A0A9P8VZ86</accession>
<keyword evidence="8 16" id="KW-0732">Signal</keyword>
<evidence type="ECO:0000256" key="16">
    <source>
        <dbReference type="SAM" id="SignalP"/>
    </source>
</evidence>
<feature type="binding site" description="axial binding residue" evidence="14">
    <location>
        <position position="49"/>
    </location>
    <ligand>
        <name>heme</name>
        <dbReference type="ChEBI" id="CHEBI:30413"/>
    </ligand>
    <ligandPart>
        <name>Fe</name>
        <dbReference type="ChEBI" id="CHEBI:18248"/>
    </ligandPart>
</feature>
<comment type="similarity">
    <text evidence="13">Belongs to the SAT4 family.</text>
</comment>
<dbReference type="PROSITE" id="PS52012">
    <property type="entry name" value="CFEM"/>
    <property type="match status" value="1"/>
</dbReference>
<proteinExistence type="inferred from homology"/>
<reference evidence="18 19" key="1">
    <citation type="journal article" date="2021" name="Nat. Commun.">
        <title>Genetic determinants of endophytism in the Arabidopsis root mycobiome.</title>
        <authorList>
            <person name="Mesny F."/>
            <person name="Miyauchi S."/>
            <person name="Thiergart T."/>
            <person name="Pickel B."/>
            <person name="Atanasova L."/>
            <person name="Karlsson M."/>
            <person name="Huettel B."/>
            <person name="Barry K.W."/>
            <person name="Haridas S."/>
            <person name="Chen C."/>
            <person name="Bauer D."/>
            <person name="Andreopoulos W."/>
            <person name="Pangilinan J."/>
            <person name="LaButti K."/>
            <person name="Riley R."/>
            <person name="Lipzen A."/>
            <person name="Clum A."/>
            <person name="Drula E."/>
            <person name="Henrissat B."/>
            <person name="Kohler A."/>
            <person name="Grigoriev I.V."/>
            <person name="Martin F.M."/>
            <person name="Hacquard S."/>
        </authorList>
    </citation>
    <scope>NUCLEOTIDE SEQUENCE [LARGE SCALE GENOMIC DNA]</scope>
    <source>
        <strain evidence="18 19">MPI-CAGE-CH-0241</strain>
    </source>
</reference>
<dbReference type="GO" id="GO:0005576">
    <property type="term" value="C:extracellular region"/>
    <property type="evidence" value="ECO:0007669"/>
    <property type="project" value="UniProtKB-SubCell"/>
</dbReference>
<feature type="transmembrane region" description="Helical" evidence="15">
    <location>
        <begin position="335"/>
        <end position="358"/>
    </location>
</feature>
<evidence type="ECO:0000256" key="9">
    <source>
        <dbReference type="ARBA" id="ARBA00022989"/>
    </source>
</evidence>
<keyword evidence="9 15" id="KW-1133">Transmembrane helix</keyword>
<evidence type="ECO:0000256" key="1">
    <source>
        <dbReference type="ARBA" id="ARBA00004141"/>
    </source>
</evidence>
<keyword evidence="6" id="KW-0325">Glycoprotein</keyword>
<comment type="similarity">
    <text evidence="4">Belongs to the RBT5 family.</text>
</comment>
<dbReference type="Pfam" id="PF05730">
    <property type="entry name" value="CFEM"/>
    <property type="match status" value="1"/>
</dbReference>